<evidence type="ECO:0000313" key="5">
    <source>
        <dbReference type="EMBL" id="KAE8995349.1"/>
    </source>
</evidence>
<dbReference type="GO" id="GO:0003677">
    <property type="term" value="F:DNA binding"/>
    <property type="evidence" value="ECO:0007669"/>
    <property type="project" value="InterPro"/>
</dbReference>
<dbReference type="EMBL" id="QXFU01001796">
    <property type="protein sequence ID" value="KAE8995349.1"/>
    <property type="molecule type" value="Genomic_DNA"/>
</dbReference>
<dbReference type="PANTHER" id="PTHR40866:SF1">
    <property type="entry name" value="BED-TYPE DOMAIN-CONTAINING PROTEIN"/>
    <property type="match status" value="1"/>
</dbReference>
<name>A0A6A3JJS0_9STRA</name>
<keyword evidence="2" id="KW-0863">Zinc-finger</keyword>
<reference evidence="5 6" key="1">
    <citation type="submission" date="2018-09" db="EMBL/GenBank/DDBJ databases">
        <title>Genomic investigation of the strawberry pathogen Phytophthora fragariae indicates pathogenicity is determined by transcriptional variation in three key races.</title>
        <authorList>
            <person name="Adams T.M."/>
            <person name="Armitage A.D."/>
            <person name="Sobczyk M.K."/>
            <person name="Bates H.J."/>
            <person name="Dunwell J.M."/>
            <person name="Nellist C.F."/>
            <person name="Harrison R.J."/>
        </authorList>
    </citation>
    <scope>NUCLEOTIDE SEQUENCE [LARGE SCALE GENOMIC DNA]</scope>
    <source>
        <strain evidence="5 6">SCRP324</strain>
    </source>
</reference>
<evidence type="ECO:0000313" key="6">
    <source>
        <dbReference type="Proteomes" id="UP000435112"/>
    </source>
</evidence>
<dbReference type="InterPro" id="IPR003656">
    <property type="entry name" value="Znf_BED"/>
</dbReference>
<evidence type="ECO:0000259" key="4">
    <source>
        <dbReference type="Pfam" id="PF02892"/>
    </source>
</evidence>
<evidence type="ECO:0000256" key="3">
    <source>
        <dbReference type="ARBA" id="ARBA00022833"/>
    </source>
</evidence>
<dbReference type="PANTHER" id="PTHR40866">
    <property type="entry name" value="BED-TYPE DOMAIN-CONTAINING PROTEIN"/>
    <property type="match status" value="1"/>
</dbReference>
<evidence type="ECO:0000256" key="1">
    <source>
        <dbReference type="ARBA" id="ARBA00022723"/>
    </source>
</evidence>
<keyword evidence="1" id="KW-0479">Metal-binding</keyword>
<dbReference type="Pfam" id="PF02892">
    <property type="entry name" value="zf-BED"/>
    <property type="match status" value="1"/>
</dbReference>
<sequence length="170" mass="19395">MPLESRLLVRTLTSQESPGQYSCNSCSKVIKSANGYTNVLNHLKRFHPIYEADAQAALRTPSLLSLRLVDQATTDMFRWCEGVVMDCLPLSFCERDLVRRNAKLPRVCVKTLKLYLDGMVEVVTLRIIEILPRRYGIVLDGWTSGGAPLHRHICCFQQPQFGWHSRPSFE</sequence>
<accession>A0A6A3JJS0</accession>
<dbReference type="OrthoDB" id="102685at2759"/>
<proteinExistence type="predicted"/>
<protein>
    <recommendedName>
        <fullName evidence="4">BED-type domain-containing protein</fullName>
    </recommendedName>
</protein>
<gene>
    <name evidence="5" type="ORF">PR002_g19644</name>
</gene>
<comment type="caution">
    <text evidence="5">The sequence shown here is derived from an EMBL/GenBank/DDBJ whole genome shotgun (WGS) entry which is preliminary data.</text>
</comment>
<dbReference type="GO" id="GO:0008270">
    <property type="term" value="F:zinc ion binding"/>
    <property type="evidence" value="ECO:0007669"/>
    <property type="project" value="UniProtKB-KW"/>
</dbReference>
<keyword evidence="3" id="KW-0862">Zinc</keyword>
<evidence type="ECO:0000256" key="2">
    <source>
        <dbReference type="ARBA" id="ARBA00022771"/>
    </source>
</evidence>
<dbReference type="AlphaFoldDB" id="A0A6A3JJS0"/>
<feature type="domain" description="BED-type" evidence="4">
    <location>
        <begin position="22"/>
        <end position="48"/>
    </location>
</feature>
<organism evidence="5 6">
    <name type="scientific">Phytophthora rubi</name>
    <dbReference type="NCBI Taxonomy" id="129364"/>
    <lineage>
        <taxon>Eukaryota</taxon>
        <taxon>Sar</taxon>
        <taxon>Stramenopiles</taxon>
        <taxon>Oomycota</taxon>
        <taxon>Peronosporomycetes</taxon>
        <taxon>Peronosporales</taxon>
        <taxon>Peronosporaceae</taxon>
        <taxon>Phytophthora</taxon>
    </lineage>
</organism>
<dbReference type="Proteomes" id="UP000435112">
    <property type="component" value="Unassembled WGS sequence"/>
</dbReference>